<reference evidence="2 4" key="1">
    <citation type="journal article" date="2024" name="Science">
        <title>Giant polyketide synthase enzymes in the biosynthesis of giant marine polyether toxins.</title>
        <authorList>
            <person name="Fallon T.R."/>
            <person name="Shende V.V."/>
            <person name="Wierzbicki I.H."/>
            <person name="Pendleton A.L."/>
            <person name="Watervoot N.F."/>
            <person name="Auber R.P."/>
            <person name="Gonzalez D.J."/>
            <person name="Wisecaver J.H."/>
            <person name="Moore B.S."/>
        </authorList>
    </citation>
    <scope>NUCLEOTIDE SEQUENCE [LARGE SCALE GENOMIC DNA]</scope>
    <source>
        <strain evidence="2 4">12B1</strain>
    </source>
</reference>
<evidence type="ECO:0000313" key="4">
    <source>
        <dbReference type="Proteomes" id="UP001515480"/>
    </source>
</evidence>
<protein>
    <submittedName>
        <fullName evidence="2">Uncharacterized protein</fullName>
    </submittedName>
</protein>
<feature type="region of interest" description="Disordered" evidence="1">
    <location>
        <begin position="41"/>
        <end position="68"/>
    </location>
</feature>
<evidence type="ECO:0000256" key="1">
    <source>
        <dbReference type="SAM" id="MobiDB-lite"/>
    </source>
</evidence>
<feature type="region of interest" description="Disordered" evidence="1">
    <location>
        <begin position="1"/>
        <end position="27"/>
    </location>
</feature>
<dbReference type="EMBL" id="JBGBPQ010000019">
    <property type="protein sequence ID" value="KAL1504570.1"/>
    <property type="molecule type" value="Genomic_DNA"/>
</dbReference>
<proteinExistence type="predicted"/>
<organism evidence="2 4">
    <name type="scientific">Prymnesium parvum</name>
    <name type="common">Toxic golden alga</name>
    <dbReference type="NCBI Taxonomy" id="97485"/>
    <lineage>
        <taxon>Eukaryota</taxon>
        <taxon>Haptista</taxon>
        <taxon>Haptophyta</taxon>
        <taxon>Prymnesiophyceae</taxon>
        <taxon>Prymnesiales</taxon>
        <taxon>Prymnesiaceae</taxon>
        <taxon>Prymnesium</taxon>
    </lineage>
</organism>
<dbReference type="Proteomes" id="UP001515480">
    <property type="component" value="Unassembled WGS sequence"/>
</dbReference>
<accession>A0AB34IR84</accession>
<keyword evidence="4" id="KW-1185">Reference proteome</keyword>
<comment type="caution">
    <text evidence="2">The sequence shown here is derived from an EMBL/GenBank/DDBJ whole genome shotgun (WGS) entry which is preliminary data.</text>
</comment>
<evidence type="ECO:0000313" key="3">
    <source>
        <dbReference type="EMBL" id="KAL1504827.1"/>
    </source>
</evidence>
<sequence>MPDKIRASRVGGGLPDQIRATRSGGRRLSHARRADVIRFARREKGGPGSDPRVGRACPGSDSRVAKRKGLPAQTRASCGLVYTRVRFARRAADISSARFACGGVAPRDRIADDFIDATGTYLARDIDVKQSSDRMGTQDGPVVAMIKRKLREEGEENPASRVRYSTIACGCEHKLAYPAFQAILADISERAGLYESAVSAPLASYSARYPTTVVRDVKHLVDQA</sequence>
<evidence type="ECO:0000313" key="2">
    <source>
        <dbReference type="EMBL" id="KAL1504570.1"/>
    </source>
</evidence>
<gene>
    <name evidence="2" type="ORF">AB1Y20_008356</name>
    <name evidence="3" type="ORF">AB1Y20_008600</name>
</gene>
<dbReference type="EMBL" id="JBGBPQ010000019">
    <property type="protein sequence ID" value="KAL1504827.1"/>
    <property type="molecule type" value="Genomic_DNA"/>
</dbReference>
<dbReference type="AlphaFoldDB" id="A0AB34IR84"/>
<name>A0AB34IR84_PRYPA</name>